<keyword evidence="6" id="KW-1185">Reference proteome</keyword>
<feature type="region of interest" description="Disordered" evidence="1">
    <location>
        <begin position="96"/>
        <end position="116"/>
    </location>
</feature>
<dbReference type="Proteomes" id="UP000499080">
    <property type="component" value="Unassembled WGS sequence"/>
</dbReference>
<dbReference type="EMBL" id="BGPR01075855">
    <property type="protein sequence ID" value="GBL57658.1"/>
    <property type="molecule type" value="Genomic_DNA"/>
</dbReference>
<evidence type="ECO:0000313" key="5">
    <source>
        <dbReference type="EMBL" id="GBO08404.1"/>
    </source>
</evidence>
<organism evidence="3 6">
    <name type="scientific">Araneus ventricosus</name>
    <name type="common">Orbweaver spider</name>
    <name type="synonym">Epeira ventricosa</name>
    <dbReference type="NCBI Taxonomy" id="182803"/>
    <lineage>
        <taxon>Eukaryota</taxon>
        <taxon>Metazoa</taxon>
        <taxon>Ecdysozoa</taxon>
        <taxon>Arthropoda</taxon>
        <taxon>Chelicerata</taxon>
        <taxon>Arachnida</taxon>
        <taxon>Araneae</taxon>
        <taxon>Araneomorphae</taxon>
        <taxon>Entelegynae</taxon>
        <taxon>Araneoidea</taxon>
        <taxon>Araneidae</taxon>
        <taxon>Araneus</taxon>
    </lineage>
</organism>
<dbReference type="EMBL" id="BGPR01034149">
    <property type="protein sequence ID" value="GBO08403.1"/>
    <property type="molecule type" value="Genomic_DNA"/>
</dbReference>
<evidence type="ECO:0000313" key="2">
    <source>
        <dbReference type="EMBL" id="GBL57617.1"/>
    </source>
</evidence>
<evidence type="ECO:0000313" key="6">
    <source>
        <dbReference type="Proteomes" id="UP000499080"/>
    </source>
</evidence>
<dbReference type="AlphaFoldDB" id="A0A4Y1ZNG8"/>
<name>A0A4Y1ZNG8_ARAVE</name>
<gene>
    <name evidence="4" type="ORF">AVEN_136682_1</name>
    <name evidence="5" type="ORF">AVEN_184970_1</name>
    <name evidence="3" type="ORF">AVEN_49678_1</name>
    <name evidence="2" type="ORF">AVEN_6946_1</name>
</gene>
<accession>A0A4Y1ZNG8</accession>
<proteinExistence type="predicted"/>
<reference evidence="3 6" key="1">
    <citation type="journal article" date="2019" name="Sci. Rep.">
        <title>Orb-weaving spider Araneus ventricosus genome elucidates the spidroin gene catalogue.</title>
        <authorList>
            <person name="Kono N."/>
            <person name="Nakamura H."/>
            <person name="Ohtoshi R."/>
            <person name="Moran D.A.P."/>
            <person name="Shinohara A."/>
            <person name="Yoshida Y."/>
            <person name="Fujiwara M."/>
            <person name="Mori M."/>
            <person name="Tomita M."/>
            <person name="Arakawa K."/>
        </authorList>
    </citation>
    <scope>NUCLEOTIDE SEQUENCE [LARGE SCALE GENOMIC DNA]</scope>
</reference>
<evidence type="ECO:0000313" key="4">
    <source>
        <dbReference type="EMBL" id="GBO08403.1"/>
    </source>
</evidence>
<dbReference type="EMBL" id="BGPR01075849">
    <property type="protein sequence ID" value="GBL57617.1"/>
    <property type="molecule type" value="Genomic_DNA"/>
</dbReference>
<comment type="caution">
    <text evidence="3">The sequence shown here is derived from an EMBL/GenBank/DDBJ whole genome shotgun (WGS) entry which is preliminary data.</text>
</comment>
<sequence length="116" mass="13025">MDLVILNRDQMTRRTPEQAPTLFKLPHHTSVSGMLLVIKVTNVLWCFVSPWAWLIFTPYAVIGTVPSAGFNDTDRLVCIGPTYAVDLHWNRVANLEPSDPEARTSPLDHSGYFQSA</sequence>
<protein>
    <submittedName>
        <fullName evidence="3">Uncharacterized protein</fullName>
    </submittedName>
</protein>
<evidence type="ECO:0000256" key="1">
    <source>
        <dbReference type="SAM" id="MobiDB-lite"/>
    </source>
</evidence>
<evidence type="ECO:0000313" key="3">
    <source>
        <dbReference type="EMBL" id="GBL57658.1"/>
    </source>
</evidence>
<dbReference type="EMBL" id="BGPR01034150">
    <property type="protein sequence ID" value="GBO08404.1"/>
    <property type="molecule type" value="Genomic_DNA"/>
</dbReference>